<organism evidence="1 2">
    <name type="scientific">Hymenobacter psychrophilus</name>
    <dbReference type="NCBI Taxonomy" id="651662"/>
    <lineage>
        <taxon>Bacteria</taxon>
        <taxon>Pseudomonadati</taxon>
        <taxon>Bacteroidota</taxon>
        <taxon>Cytophagia</taxon>
        <taxon>Cytophagales</taxon>
        <taxon>Hymenobacteraceae</taxon>
        <taxon>Hymenobacter</taxon>
    </lineage>
</organism>
<evidence type="ECO:0000313" key="2">
    <source>
        <dbReference type="Proteomes" id="UP000199249"/>
    </source>
</evidence>
<protein>
    <submittedName>
        <fullName evidence="1">Uncharacterized protein</fullName>
    </submittedName>
</protein>
<proteinExistence type="predicted"/>
<dbReference type="EMBL" id="FNOV01000029">
    <property type="protein sequence ID" value="SDY99225.1"/>
    <property type="molecule type" value="Genomic_DNA"/>
</dbReference>
<dbReference type="Proteomes" id="UP000199249">
    <property type="component" value="Unassembled WGS sequence"/>
</dbReference>
<dbReference type="STRING" id="651662.SAMN04488069_12912"/>
<name>A0A1H3PEJ5_9BACT</name>
<gene>
    <name evidence="1" type="ORF">SAMN04488069_12912</name>
</gene>
<dbReference type="RefSeq" id="WP_092743954.1">
    <property type="nucleotide sequence ID" value="NZ_FNOV01000029.1"/>
</dbReference>
<evidence type="ECO:0000313" key="1">
    <source>
        <dbReference type="EMBL" id="SDY99225.1"/>
    </source>
</evidence>
<sequence length="122" mass="14160">MDTKQVTLRLTLELRSRPDYHEEVYTCQATVPANRTDVEDFRPFILEKTVDTGFGIQVKRAHLRVDSYDPATETVQMSHSLTRSESYDFTYDLQYNYGWREDLSARRRLNRLAARHGGTAAA</sequence>
<accession>A0A1H3PEJ5</accession>
<keyword evidence="2" id="KW-1185">Reference proteome</keyword>
<dbReference type="AlphaFoldDB" id="A0A1H3PEJ5"/>
<reference evidence="2" key="1">
    <citation type="submission" date="2016-10" db="EMBL/GenBank/DDBJ databases">
        <authorList>
            <person name="Varghese N."/>
            <person name="Submissions S."/>
        </authorList>
    </citation>
    <scope>NUCLEOTIDE SEQUENCE [LARGE SCALE GENOMIC DNA]</scope>
    <source>
        <strain evidence="2">CGMCC 1.8975</strain>
    </source>
</reference>